<gene>
    <name evidence="2" type="ORF">AB6A40_011640</name>
</gene>
<name>A0ABD6EZP2_9BILA</name>
<evidence type="ECO:0000313" key="2">
    <source>
        <dbReference type="EMBL" id="MFH4984931.1"/>
    </source>
</evidence>
<evidence type="ECO:0000259" key="1">
    <source>
        <dbReference type="Pfam" id="PF24464"/>
    </source>
</evidence>
<reference evidence="2 3" key="1">
    <citation type="submission" date="2024-08" db="EMBL/GenBank/DDBJ databases">
        <title>Gnathostoma spinigerum genome.</title>
        <authorList>
            <person name="Gonzalez-Bertolin B."/>
            <person name="Monzon S."/>
            <person name="Zaballos A."/>
            <person name="Jimenez P."/>
            <person name="Dekumyoy P."/>
            <person name="Varona S."/>
            <person name="Cuesta I."/>
            <person name="Sumanam S."/>
            <person name="Adisakwattana P."/>
            <person name="Gasser R.B."/>
            <person name="Hernandez-Gonzalez A."/>
            <person name="Young N.D."/>
            <person name="Perteguer M.J."/>
        </authorList>
    </citation>
    <scope>NUCLEOTIDE SEQUENCE [LARGE SCALE GENOMIC DNA]</scope>
    <source>
        <strain evidence="2">AL3</strain>
        <tissue evidence="2">Liver</tissue>
    </source>
</reference>
<protein>
    <recommendedName>
        <fullName evidence="1">F54D1.6-like second Ig-like domain-containing protein</fullName>
    </recommendedName>
</protein>
<comment type="caution">
    <text evidence="2">The sequence shown here is derived from an EMBL/GenBank/DDBJ whole genome shotgun (WGS) entry which is preliminary data.</text>
</comment>
<dbReference type="Proteomes" id="UP001608902">
    <property type="component" value="Unassembled WGS sequence"/>
</dbReference>
<keyword evidence="3" id="KW-1185">Reference proteome</keyword>
<dbReference type="EMBL" id="JBGFUD010023729">
    <property type="protein sequence ID" value="MFH4984931.1"/>
    <property type="molecule type" value="Genomic_DNA"/>
</dbReference>
<evidence type="ECO:0000313" key="3">
    <source>
        <dbReference type="Proteomes" id="UP001608902"/>
    </source>
</evidence>
<accession>A0ABD6EZP2</accession>
<dbReference type="AlphaFoldDB" id="A0ABD6EZP2"/>
<dbReference type="InterPro" id="IPR057019">
    <property type="entry name" value="F54D1_6-like_Ig-like_2"/>
</dbReference>
<proteinExistence type="predicted"/>
<feature type="domain" description="F54D1.6-like second Ig-like" evidence="1">
    <location>
        <begin position="3"/>
        <end position="68"/>
    </location>
</feature>
<dbReference type="Pfam" id="PF24464">
    <property type="entry name" value="Ig_F54D1_6_2"/>
    <property type="match status" value="1"/>
</dbReference>
<sequence>MRLDVGNTYDWFKNPIPFRYMPLSWYPRNFTNPEITLMENSFDINSASLYTVQLGLYVIGYREAQDNKRTFWNLPPLFQ</sequence>
<organism evidence="2 3">
    <name type="scientific">Gnathostoma spinigerum</name>
    <dbReference type="NCBI Taxonomy" id="75299"/>
    <lineage>
        <taxon>Eukaryota</taxon>
        <taxon>Metazoa</taxon>
        <taxon>Ecdysozoa</taxon>
        <taxon>Nematoda</taxon>
        <taxon>Chromadorea</taxon>
        <taxon>Rhabditida</taxon>
        <taxon>Spirurina</taxon>
        <taxon>Gnathostomatomorpha</taxon>
        <taxon>Gnathostomatoidea</taxon>
        <taxon>Gnathostomatidae</taxon>
        <taxon>Gnathostoma</taxon>
    </lineage>
</organism>